<dbReference type="PANTHER" id="PTHR43110">
    <property type="entry name" value="THIOL PEROXIDASE"/>
    <property type="match status" value="1"/>
</dbReference>
<comment type="caution">
    <text evidence="4">The sequence shown here is derived from an EMBL/GenBank/DDBJ whole genome shotgun (WGS) entry which is preliminary data.</text>
</comment>
<keyword evidence="3" id="KW-0676">Redox-active center</keyword>
<evidence type="ECO:0000313" key="4">
    <source>
        <dbReference type="EMBL" id="PHJ39828.1"/>
    </source>
</evidence>
<keyword evidence="2" id="KW-0049">Antioxidant</keyword>
<keyword evidence="1 4" id="KW-0575">Peroxidase</keyword>
<evidence type="ECO:0000313" key="5">
    <source>
        <dbReference type="Proteomes" id="UP000222564"/>
    </source>
</evidence>
<keyword evidence="1 4" id="KW-0560">Oxidoreductase</keyword>
<organism evidence="4 5">
    <name type="scientific">Desulforamulus profundi</name>
    <dbReference type="NCBI Taxonomy" id="1383067"/>
    <lineage>
        <taxon>Bacteria</taxon>
        <taxon>Bacillati</taxon>
        <taxon>Bacillota</taxon>
        <taxon>Clostridia</taxon>
        <taxon>Eubacteriales</taxon>
        <taxon>Peptococcaceae</taxon>
        <taxon>Desulforamulus</taxon>
    </lineage>
</organism>
<reference evidence="4 5" key="1">
    <citation type="submission" date="2013-09" db="EMBL/GenBank/DDBJ databases">
        <title>Biodegradation of hydrocarbons in the deep terrestrial subsurface : characterization of a microbial consortium composed of two Desulfotomaculum species originating from a deep geological formation.</title>
        <authorList>
            <person name="Aullo T."/>
            <person name="Berlendis S."/>
            <person name="Lascourreges J.-F."/>
            <person name="Dessort D."/>
            <person name="Saint-Laurent S."/>
            <person name="Schraauwers B."/>
            <person name="Mas J."/>
            <person name="Magot M."/>
            <person name="Ranchou-Peyruse A."/>
        </authorList>
    </citation>
    <scope>NUCLEOTIDE SEQUENCE [LARGE SCALE GENOMIC DNA]</scope>
    <source>
        <strain evidence="4 5">Bs107</strain>
    </source>
</reference>
<accession>A0A2C6MHR4</accession>
<name>A0A2C6MHR4_9FIRM</name>
<evidence type="ECO:0000256" key="2">
    <source>
        <dbReference type="ARBA" id="ARBA00022862"/>
    </source>
</evidence>
<evidence type="ECO:0000256" key="1">
    <source>
        <dbReference type="ARBA" id="ARBA00022559"/>
    </source>
</evidence>
<dbReference type="Proteomes" id="UP000222564">
    <property type="component" value="Unassembled WGS sequence"/>
</dbReference>
<dbReference type="InterPro" id="IPR050455">
    <property type="entry name" value="Tpx_Peroxidase_subfamily"/>
</dbReference>
<dbReference type="AlphaFoldDB" id="A0A2C6MHR4"/>
<dbReference type="PANTHER" id="PTHR43110:SF1">
    <property type="entry name" value="THIOL PEROXIDASE"/>
    <property type="match status" value="1"/>
</dbReference>
<dbReference type="InterPro" id="IPR036249">
    <property type="entry name" value="Thioredoxin-like_sf"/>
</dbReference>
<dbReference type="EMBL" id="AWQQ01000007">
    <property type="protein sequence ID" value="PHJ39828.1"/>
    <property type="molecule type" value="Genomic_DNA"/>
</dbReference>
<dbReference type="Gene3D" id="3.40.30.10">
    <property type="entry name" value="Glutaredoxin"/>
    <property type="match status" value="1"/>
</dbReference>
<proteinExistence type="predicted"/>
<evidence type="ECO:0000256" key="3">
    <source>
        <dbReference type="ARBA" id="ARBA00023284"/>
    </source>
</evidence>
<keyword evidence="5" id="KW-1185">Reference proteome</keyword>
<sequence>MQTSRFNHEAAWLNGVQILTLSVDLPFALGRYCAAQRIDKVKTLSDHKDLSFGLAYVFVIKELRLLSRGIVVLDQNNTVQYVEYVKEITKEADYDSALAAVKKLV</sequence>
<gene>
    <name evidence="4" type="ORF">P378_01285</name>
</gene>
<protein>
    <submittedName>
        <fullName evidence="4">Lipid hydroperoxide peroxidase</fullName>
    </submittedName>
</protein>
<dbReference type="SUPFAM" id="SSF52833">
    <property type="entry name" value="Thioredoxin-like"/>
    <property type="match status" value="1"/>
</dbReference>
<dbReference type="GO" id="GO:0004601">
    <property type="term" value="F:peroxidase activity"/>
    <property type="evidence" value="ECO:0007669"/>
    <property type="project" value="UniProtKB-KW"/>
</dbReference>